<dbReference type="Pfam" id="PF00472">
    <property type="entry name" value="RF-1"/>
    <property type="match status" value="1"/>
</dbReference>
<evidence type="ECO:0000256" key="2">
    <source>
        <dbReference type="ARBA" id="ARBA00038225"/>
    </source>
</evidence>
<dbReference type="SUPFAM" id="SSF110916">
    <property type="entry name" value="Peptidyl-tRNA hydrolase domain-like"/>
    <property type="match status" value="1"/>
</dbReference>
<dbReference type="EC" id="3.1.1.29" evidence="1"/>
<evidence type="ECO:0000256" key="1">
    <source>
        <dbReference type="ARBA" id="ARBA00013260"/>
    </source>
</evidence>
<dbReference type="GO" id="GO:0004045">
    <property type="term" value="F:peptidyl-tRNA hydrolase activity"/>
    <property type="evidence" value="ECO:0007669"/>
    <property type="project" value="UniProtKB-EC"/>
</dbReference>
<name>A0AAN7P5J6_9COLE</name>
<dbReference type="Proteomes" id="UP001353858">
    <property type="component" value="Unassembled WGS sequence"/>
</dbReference>
<evidence type="ECO:0000256" key="3">
    <source>
        <dbReference type="ARBA" id="ARBA00039441"/>
    </source>
</evidence>
<dbReference type="AlphaFoldDB" id="A0AAN7P5J6"/>
<comment type="caution">
    <text evidence="6">The sequence shown here is derived from an EMBL/GenBank/DDBJ whole genome shotgun (WGS) entry which is preliminary data.</text>
</comment>
<organism evidence="6 7">
    <name type="scientific">Aquatica leii</name>
    <dbReference type="NCBI Taxonomy" id="1421715"/>
    <lineage>
        <taxon>Eukaryota</taxon>
        <taxon>Metazoa</taxon>
        <taxon>Ecdysozoa</taxon>
        <taxon>Arthropoda</taxon>
        <taxon>Hexapoda</taxon>
        <taxon>Insecta</taxon>
        <taxon>Pterygota</taxon>
        <taxon>Neoptera</taxon>
        <taxon>Endopterygota</taxon>
        <taxon>Coleoptera</taxon>
        <taxon>Polyphaga</taxon>
        <taxon>Elateriformia</taxon>
        <taxon>Elateroidea</taxon>
        <taxon>Lampyridae</taxon>
        <taxon>Luciolinae</taxon>
        <taxon>Aquatica</taxon>
    </lineage>
</organism>
<keyword evidence="7" id="KW-1185">Reference proteome</keyword>
<gene>
    <name evidence="6" type="ORF">RN001_014241</name>
</gene>
<dbReference type="GO" id="GO:0005762">
    <property type="term" value="C:mitochondrial large ribosomal subunit"/>
    <property type="evidence" value="ECO:0007669"/>
    <property type="project" value="TreeGrafter"/>
</dbReference>
<dbReference type="GO" id="GO:0016150">
    <property type="term" value="F:translation release factor activity, codon nonspecific"/>
    <property type="evidence" value="ECO:0007669"/>
    <property type="project" value="TreeGrafter"/>
</dbReference>
<evidence type="ECO:0000313" key="7">
    <source>
        <dbReference type="Proteomes" id="UP001353858"/>
    </source>
</evidence>
<dbReference type="Gene3D" id="3.30.160.20">
    <property type="match status" value="1"/>
</dbReference>
<dbReference type="InterPro" id="IPR052104">
    <property type="entry name" value="Mito_Release_Factor_mL62"/>
</dbReference>
<dbReference type="PANTHER" id="PTHR11075:SF54">
    <property type="entry name" value="LARGE RIBOSOMAL SUBUNIT PROTEIN ML62"/>
    <property type="match status" value="1"/>
</dbReference>
<accession>A0AAN7P5J6</accession>
<dbReference type="EMBL" id="JARPUR010000006">
    <property type="protein sequence ID" value="KAK4874881.1"/>
    <property type="molecule type" value="Genomic_DNA"/>
</dbReference>
<proteinExistence type="inferred from homology"/>
<protein>
    <recommendedName>
        <fullName evidence="3">Large ribosomal subunit protein mL62</fullName>
        <ecNumber evidence="1">3.1.1.29</ecNumber>
    </recommendedName>
    <alternativeName>
        <fullName evidence="4">Peptidyl-tRNA hydrolase ICT1, mitochondrial</fullName>
    </alternativeName>
</protein>
<dbReference type="InterPro" id="IPR000352">
    <property type="entry name" value="Pep_chain_release_fac_I"/>
</dbReference>
<evidence type="ECO:0000313" key="6">
    <source>
        <dbReference type="EMBL" id="KAK4874881.1"/>
    </source>
</evidence>
<dbReference type="FunFam" id="3.30.160.20:FF:000046">
    <property type="entry name" value="Peptidyl-tRNA hydrolase ICT1"/>
    <property type="match status" value="1"/>
</dbReference>
<sequence>MNFVAKYLLLRNLGLNRLYGQTIQPLTTYKSALSLDKLYPSSNLNLSTPQKPPTDGDKFSGYIPIDKIQITYSKSTGPGGQNVNKINTKVDLRFHLESADWLSTNVRKALQSQLKTRITADGFLIFRSDVTRSQQLNLADCLNKLRCAIHKALEPEPVQSPETAERLRRRYEKAMENRLLRKRHRSLIKEGRRDLEF</sequence>
<evidence type="ECO:0000259" key="5">
    <source>
        <dbReference type="Pfam" id="PF00472"/>
    </source>
</evidence>
<dbReference type="GO" id="GO:0070126">
    <property type="term" value="P:mitochondrial translational termination"/>
    <property type="evidence" value="ECO:0007669"/>
    <property type="project" value="TreeGrafter"/>
</dbReference>
<comment type="similarity">
    <text evidence="2">Belongs to the prokaryotic/mitochondrial release factor family. Mitochondrion-specific ribosomal protein mL62 subfamily.</text>
</comment>
<reference evidence="7" key="1">
    <citation type="submission" date="2023-01" db="EMBL/GenBank/DDBJ databases">
        <title>Key to firefly adult light organ development and bioluminescence: homeobox transcription factors regulate luciferase expression and transportation to peroxisome.</title>
        <authorList>
            <person name="Fu X."/>
        </authorList>
    </citation>
    <scope>NUCLEOTIDE SEQUENCE [LARGE SCALE GENOMIC DNA]</scope>
</reference>
<evidence type="ECO:0000256" key="4">
    <source>
        <dbReference type="ARBA" id="ARBA00041531"/>
    </source>
</evidence>
<dbReference type="PANTHER" id="PTHR11075">
    <property type="entry name" value="PEPTIDE CHAIN RELEASE FACTOR"/>
    <property type="match status" value="1"/>
</dbReference>
<feature type="domain" description="Prokaryotic-type class I peptide chain release factors" evidence="5">
    <location>
        <begin position="62"/>
        <end position="191"/>
    </location>
</feature>